<dbReference type="Proteomes" id="UP001589734">
    <property type="component" value="Unassembled WGS sequence"/>
</dbReference>
<name>A0ABV6BLP5_9FLAO</name>
<evidence type="ECO:0000256" key="1">
    <source>
        <dbReference type="SAM" id="MobiDB-lite"/>
    </source>
</evidence>
<protein>
    <recommendedName>
        <fullName evidence="4">Lipoprotein</fullName>
    </recommendedName>
</protein>
<feature type="region of interest" description="Disordered" evidence="1">
    <location>
        <begin position="31"/>
        <end position="53"/>
    </location>
</feature>
<proteinExistence type="predicted"/>
<accession>A0ABV6BLP5</accession>
<evidence type="ECO:0008006" key="4">
    <source>
        <dbReference type="Google" id="ProtNLM"/>
    </source>
</evidence>
<dbReference type="EMBL" id="JBHLYW010000005">
    <property type="protein sequence ID" value="MFC0076359.1"/>
    <property type="molecule type" value="Genomic_DNA"/>
</dbReference>
<organism evidence="2 3">
    <name type="scientific">Flavobacterium procerum</name>
    <dbReference type="NCBI Taxonomy" id="1455569"/>
    <lineage>
        <taxon>Bacteria</taxon>
        <taxon>Pseudomonadati</taxon>
        <taxon>Bacteroidota</taxon>
        <taxon>Flavobacteriia</taxon>
        <taxon>Flavobacteriales</taxon>
        <taxon>Flavobacteriaceae</taxon>
        <taxon>Flavobacterium</taxon>
    </lineage>
</organism>
<sequence length="199" mass="23179">MKRLYNTLFFISFFGLFVNCSSSTEKKTEQKVSTIQTETDKNSKTPQSTNGSTAVDDNKIIKRYTEKEILNLIVGNYINDDEGTFHCKFNLRFNNRDGKLKYHIKTEKRKISGIAKIKIVEDGFIYIIFPIEWDDYQGDMTQDTYEKYTGEKPQEVGMLFDVESKTLNFQNFGNAMNNYIIFDECDEKGINLKCEKSNH</sequence>
<comment type="caution">
    <text evidence="2">The sequence shown here is derived from an EMBL/GenBank/DDBJ whole genome shotgun (WGS) entry which is preliminary data.</text>
</comment>
<gene>
    <name evidence="2" type="ORF">ACFFLS_04870</name>
</gene>
<reference evidence="2 3" key="1">
    <citation type="submission" date="2024-09" db="EMBL/GenBank/DDBJ databases">
        <authorList>
            <person name="Sun Q."/>
            <person name="Mori K."/>
        </authorList>
    </citation>
    <scope>NUCLEOTIDE SEQUENCE [LARGE SCALE GENOMIC DNA]</scope>
    <source>
        <strain evidence="2 3">CGMCC 1.12926</strain>
    </source>
</reference>
<evidence type="ECO:0000313" key="2">
    <source>
        <dbReference type="EMBL" id="MFC0076359.1"/>
    </source>
</evidence>
<keyword evidence="3" id="KW-1185">Reference proteome</keyword>
<feature type="compositionally biased region" description="Polar residues" evidence="1">
    <location>
        <begin position="44"/>
        <end position="53"/>
    </location>
</feature>
<evidence type="ECO:0000313" key="3">
    <source>
        <dbReference type="Proteomes" id="UP001589734"/>
    </source>
</evidence>
<dbReference type="RefSeq" id="WP_379684080.1">
    <property type="nucleotide sequence ID" value="NZ_JBHLYW010000005.1"/>
</dbReference>